<name>A0ACC0KK42_CHOFU</name>
<evidence type="ECO:0000313" key="1">
    <source>
        <dbReference type="EMBL" id="KAI8436655.1"/>
    </source>
</evidence>
<comment type="caution">
    <text evidence="1">The sequence shown here is derived from an EMBL/GenBank/DDBJ whole genome shotgun (WGS) entry which is preliminary data.</text>
</comment>
<dbReference type="Proteomes" id="UP001064048">
    <property type="component" value="Chromosome 17"/>
</dbReference>
<dbReference type="EMBL" id="CM046117">
    <property type="protein sequence ID" value="KAI8436655.1"/>
    <property type="molecule type" value="Genomic_DNA"/>
</dbReference>
<sequence>MSEQETSGADVANNKAPVLMVEQEQSAGSRHKPFRPTELQDEQPELLHKRSKAPAVPSVADQLKIKPEDTVQEDTNKSEWKEQERGSSEKLKHKHLLSKKSRSKKHDSNTPPETETIALAALGVRDKPIPADVKSISSAVSEPIKPVSKQDDDTIAELRSPKSTRKISEWSDDEEAGGLPRSDSRASRVSRAVRQLFCCGTAYSPPSEDNISNDRYPSGI</sequence>
<reference evidence="1 2" key="1">
    <citation type="journal article" date="2022" name="Genome Biol. Evol.">
        <title>The Spruce Budworm Genome: Reconstructing the Evolutionary History of Antifreeze Proteins.</title>
        <authorList>
            <person name="Beliveau C."/>
            <person name="Gagne P."/>
            <person name="Picq S."/>
            <person name="Vernygora O."/>
            <person name="Keeling C.I."/>
            <person name="Pinkney K."/>
            <person name="Doucet D."/>
            <person name="Wen F."/>
            <person name="Johnston J.S."/>
            <person name="Maaroufi H."/>
            <person name="Boyle B."/>
            <person name="Laroche J."/>
            <person name="Dewar K."/>
            <person name="Juretic N."/>
            <person name="Blackburn G."/>
            <person name="Nisole A."/>
            <person name="Brunet B."/>
            <person name="Brandao M."/>
            <person name="Lumley L."/>
            <person name="Duan J."/>
            <person name="Quan G."/>
            <person name="Lucarotti C.J."/>
            <person name="Roe A.D."/>
            <person name="Sperling F.A.H."/>
            <person name="Levesque R.C."/>
            <person name="Cusson M."/>
        </authorList>
    </citation>
    <scope>NUCLEOTIDE SEQUENCE [LARGE SCALE GENOMIC DNA]</scope>
    <source>
        <strain evidence="1">Glfc:IPQL:Cfum</strain>
    </source>
</reference>
<proteinExistence type="predicted"/>
<protein>
    <submittedName>
        <fullName evidence="1">Uncharacterized protein</fullName>
    </submittedName>
</protein>
<gene>
    <name evidence="1" type="ORF">MSG28_010145</name>
</gene>
<keyword evidence="2" id="KW-1185">Reference proteome</keyword>
<evidence type="ECO:0000313" key="2">
    <source>
        <dbReference type="Proteomes" id="UP001064048"/>
    </source>
</evidence>
<organism evidence="1 2">
    <name type="scientific">Choristoneura fumiferana</name>
    <name type="common">Spruce budworm moth</name>
    <name type="synonym">Archips fumiferana</name>
    <dbReference type="NCBI Taxonomy" id="7141"/>
    <lineage>
        <taxon>Eukaryota</taxon>
        <taxon>Metazoa</taxon>
        <taxon>Ecdysozoa</taxon>
        <taxon>Arthropoda</taxon>
        <taxon>Hexapoda</taxon>
        <taxon>Insecta</taxon>
        <taxon>Pterygota</taxon>
        <taxon>Neoptera</taxon>
        <taxon>Endopterygota</taxon>
        <taxon>Lepidoptera</taxon>
        <taxon>Glossata</taxon>
        <taxon>Ditrysia</taxon>
        <taxon>Tortricoidea</taxon>
        <taxon>Tortricidae</taxon>
        <taxon>Tortricinae</taxon>
        <taxon>Choristoneura</taxon>
    </lineage>
</organism>
<accession>A0ACC0KK42</accession>